<evidence type="ECO:0000313" key="2">
    <source>
        <dbReference type="Proteomes" id="UP000699462"/>
    </source>
</evidence>
<reference evidence="1 2" key="1">
    <citation type="submission" date="2019-07" db="EMBL/GenBank/DDBJ databases">
        <title>Annotation for the trematode Paragonimus westermani.</title>
        <authorList>
            <person name="Choi Y.-J."/>
        </authorList>
    </citation>
    <scope>NUCLEOTIDE SEQUENCE [LARGE SCALE GENOMIC DNA]</scope>
    <source>
        <strain evidence="1">180907_Pwestermani</strain>
    </source>
</reference>
<name>A0A8T0DNI9_9TREM</name>
<sequence length="88" mass="10192">MKLDGSEFALQSAQSHTMHVPSILNWKQGTRYRSRFEFRWPLSRNSLRGPRMFVPNCLGYWNKITSAKRSANVLCYSVSTLTSCSTWD</sequence>
<evidence type="ECO:0000313" key="1">
    <source>
        <dbReference type="EMBL" id="KAF8568524.1"/>
    </source>
</evidence>
<accession>A0A8T0DNI9</accession>
<comment type="caution">
    <text evidence="1">The sequence shown here is derived from an EMBL/GenBank/DDBJ whole genome shotgun (WGS) entry which is preliminary data.</text>
</comment>
<dbReference type="EMBL" id="JTDF01002712">
    <property type="protein sequence ID" value="KAF8568524.1"/>
    <property type="molecule type" value="Genomic_DNA"/>
</dbReference>
<dbReference type="AlphaFoldDB" id="A0A8T0DNI9"/>
<dbReference type="Proteomes" id="UP000699462">
    <property type="component" value="Unassembled WGS sequence"/>
</dbReference>
<organism evidence="1 2">
    <name type="scientific">Paragonimus westermani</name>
    <dbReference type="NCBI Taxonomy" id="34504"/>
    <lineage>
        <taxon>Eukaryota</taxon>
        <taxon>Metazoa</taxon>
        <taxon>Spiralia</taxon>
        <taxon>Lophotrochozoa</taxon>
        <taxon>Platyhelminthes</taxon>
        <taxon>Trematoda</taxon>
        <taxon>Digenea</taxon>
        <taxon>Plagiorchiida</taxon>
        <taxon>Troglotremata</taxon>
        <taxon>Troglotrematidae</taxon>
        <taxon>Paragonimus</taxon>
    </lineage>
</organism>
<gene>
    <name evidence="1" type="ORF">P879_08294</name>
</gene>
<keyword evidence="2" id="KW-1185">Reference proteome</keyword>
<protein>
    <submittedName>
        <fullName evidence="1">Uncharacterized protein</fullName>
    </submittedName>
</protein>
<proteinExistence type="predicted"/>